<comment type="subcellular location">
    <subcellularLocation>
        <location evidence="1">Membrane</location>
    </subcellularLocation>
</comment>
<dbReference type="SUPFAM" id="SSF58104">
    <property type="entry name" value="Methyl-accepting chemotaxis protein (MCP) signaling domain"/>
    <property type="match status" value="1"/>
</dbReference>
<accession>A0AAN1WIV5</accession>
<proteinExistence type="inferred from homology"/>
<dbReference type="SMART" id="SM00304">
    <property type="entry name" value="HAMP"/>
    <property type="match status" value="1"/>
</dbReference>
<dbReference type="PANTHER" id="PTHR32089">
    <property type="entry name" value="METHYL-ACCEPTING CHEMOTAXIS PROTEIN MCPB"/>
    <property type="match status" value="1"/>
</dbReference>
<keyword evidence="6" id="KW-1133">Transmembrane helix</keyword>
<evidence type="ECO:0000313" key="9">
    <source>
        <dbReference type="EMBL" id="BCD98352.1"/>
    </source>
</evidence>
<keyword evidence="6" id="KW-0812">Transmembrane</keyword>
<dbReference type="InterPro" id="IPR003660">
    <property type="entry name" value="HAMP_dom"/>
</dbReference>
<gene>
    <name evidence="9" type="ORF">MARGE09_P2553</name>
</gene>
<feature type="domain" description="HAMP" evidence="8">
    <location>
        <begin position="161"/>
        <end position="216"/>
    </location>
</feature>
<dbReference type="AlphaFoldDB" id="A0AAN1WIV5"/>
<dbReference type="CDD" id="cd06225">
    <property type="entry name" value="HAMP"/>
    <property type="match status" value="1"/>
</dbReference>
<evidence type="ECO:0000256" key="6">
    <source>
        <dbReference type="SAM" id="Phobius"/>
    </source>
</evidence>
<evidence type="ECO:0000259" key="8">
    <source>
        <dbReference type="PROSITE" id="PS50885"/>
    </source>
</evidence>
<dbReference type="GO" id="GO:0016020">
    <property type="term" value="C:membrane"/>
    <property type="evidence" value="ECO:0007669"/>
    <property type="project" value="UniProtKB-SubCell"/>
</dbReference>
<dbReference type="Gene3D" id="1.10.287.950">
    <property type="entry name" value="Methyl-accepting chemotaxis protein"/>
    <property type="match status" value="1"/>
</dbReference>
<dbReference type="SMART" id="SM00283">
    <property type="entry name" value="MA"/>
    <property type="match status" value="1"/>
</dbReference>
<evidence type="ECO:0000256" key="4">
    <source>
        <dbReference type="PROSITE-ProRule" id="PRU00284"/>
    </source>
</evidence>
<dbReference type="PRINTS" id="PR00260">
    <property type="entry name" value="CHEMTRNSDUCR"/>
</dbReference>
<dbReference type="GO" id="GO:0007165">
    <property type="term" value="P:signal transduction"/>
    <property type="evidence" value="ECO:0007669"/>
    <property type="project" value="UniProtKB-KW"/>
</dbReference>
<evidence type="ECO:0000313" key="10">
    <source>
        <dbReference type="Proteomes" id="UP001320119"/>
    </source>
</evidence>
<dbReference type="PROSITE" id="PS50885">
    <property type="entry name" value="HAMP"/>
    <property type="match status" value="1"/>
</dbReference>
<dbReference type="InterPro" id="IPR004090">
    <property type="entry name" value="Chemotax_Me-accpt_rcpt"/>
</dbReference>
<feature type="coiled-coil region" evidence="5">
    <location>
        <begin position="29"/>
        <end position="56"/>
    </location>
</feature>
<dbReference type="Pfam" id="PF00015">
    <property type="entry name" value="MCPsignal"/>
    <property type="match status" value="1"/>
</dbReference>
<feature type="transmembrane region" description="Helical" evidence="6">
    <location>
        <begin position="12"/>
        <end position="31"/>
    </location>
</feature>
<dbReference type="Pfam" id="PF00672">
    <property type="entry name" value="HAMP"/>
    <property type="match status" value="1"/>
</dbReference>
<sequence length="495" mass="54829">MKSITFKVLTSVLGTISIILAIVAATSYLSLKENQLNQFEQQVQDTNKQLEVIMTDAIFSYDIDVLNKILDSYKPNLLIANIIIQDQKSRVMASVTTQRSVANTYDIAINYTEGKKVGTISVSYSRDQMDAILVGKITEVITNLLITLVALSLCLIWLIRQVLVKPITRVSRIITAMNTQGRFDLTARVPVTSQDEVGVLAQSFNDLLETVELTLKDVKTNIHQVSHWLNKFEDISHNASNTTQNQKHITDNALAHVQELQTAITGIVESTEITANDCQESLLVAKERKHDVEENLRLVRDLVSELDKNAAKSNELKDASRSIGSVLDVIKNIAEQTNLLALNAAIEAARAGESGRGFAVVADEVRTLAQRTQDSTSEIESIIDELQIKAQEAYSSTQQGQGLAKQAITLTEQSSKSYNYIAEKLQSINTKIQDVVHAAEKQHALSNEVNGHMQQAQQGSQNLASEIQTMHSDSTIVHQAEKQLNEDLSKFHFGY</sequence>
<evidence type="ECO:0000256" key="2">
    <source>
        <dbReference type="ARBA" id="ARBA00023224"/>
    </source>
</evidence>
<evidence type="ECO:0000259" key="7">
    <source>
        <dbReference type="PROSITE" id="PS50111"/>
    </source>
</evidence>
<reference evidence="9 10" key="1">
    <citation type="journal article" date="2022" name="IScience">
        <title>An ultrasensitive nanofiber-based assay for enzymatic hydrolysis and deep-sea microbial degradation of cellulose.</title>
        <authorList>
            <person name="Tsudome M."/>
            <person name="Tachioka M."/>
            <person name="Miyazaki M."/>
            <person name="Uchimura K."/>
            <person name="Tsuda M."/>
            <person name="Takaki Y."/>
            <person name="Deguchi S."/>
        </authorList>
    </citation>
    <scope>NUCLEOTIDE SEQUENCE [LARGE SCALE GENOMIC DNA]</scope>
    <source>
        <strain evidence="9 10">GE09</strain>
    </source>
</reference>
<keyword evidence="2 4" id="KW-0807">Transducer</keyword>
<protein>
    <submittedName>
        <fullName evidence="9">Methyl-accepting chemotaxis protein</fullName>
    </submittedName>
</protein>
<keyword evidence="6" id="KW-0472">Membrane</keyword>
<comment type="similarity">
    <text evidence="3">Belongs to the methyl-accepting chemotaxis (MCP) protein family.</text>
</comment>
<name>A0AAN1WIV5_9GAMM</name>
<dbReference type="GO" id="GO:0006935">
    <property type="term" value="P:chemotaxis"/>
    <property type="evidence" value="ECO:0007669"/>
    <property type="project" value="InterPro"/>
</dbReference>
<organism evidence="9 10">
    <name type="scientific">Marinagarivorans cellulosilyticus</name>
    <dbReference type="NCBI Taxonomy" id="2721545"/>
    <lineage>
        <taxon>Bacteria</taxon>
        <taxon>Pseudomonadati</taxon>
        <taxon>Pseudomonadota</taxon>
        <taxon>Gammaproteobacteria</taxon>
        <taxon>Cellvibrionales</taxon>
        <taxon>Cellvibrionaceae</taxon>
        <taxon>Marinagarivorans</taxon>
    </lineage>
</organism>
<evidence type="ECO:0000256" key="3">
    <source>
        <dbReference type="ARBA" id="ARBA00029447"/>
    </source>
</evidence>
<evidence type="ECO:0000256" key="5">
    <source>
        <dbReference type="SAM" id="Coils"/>
    </source>
</evidence>
<dbReference type="InterPro" id="IPR004089">
    <property type="entry name" value="MCPsignal_dom"/>
</dbReference>
<feature type="domain" description="Methyl-accepting transducer" evidence="7">
    <location>
        <begin position="221"/>
        <end position="457"/>
    </location>
</feature>
<dbReference type="PROSITE" id="PS50111">
    <property type="entry name" value="CHEMOTAXIS_TRANSDUC_2"/>
    <property type="match status" value="1"/>
</dbReference>
<dbReference type="EMBL" id="AP023086">
    <property type="protein sequence ID" value="BCD98352.1"/>
    <property type="molecule type" value="Genomic_DNA"/>
</dbReference>
<dbReference type="RefSeq" id="WP_236982629.1">
    <property type="nucleotide sequence ID" value="NZ_AP023086.1"/>
</dbReference>
<dbReference type="GO" id="GO:0004888">
    <property type="term" value="F:transmembrane signaling receptor activity"/>
    <property type="evidence" value="ECO:0007669"/>
    <property type="project" value="InterPro"/>
</dbReference>
<dbReference type="PANTHER" id="PTHR32089:SF112">
    <property type="entry name" value="LYSOZYME-LIKE PROTEIN-RELATED"/>
    <property type="match status" value="1"/>
</dbReference>
<feature type="transmembrane region" description="Helical" evidence="6">
    <location>
        <begin position="140"/>
        <end position="159"/>
    </location>
</feature>
<keyword evidence="10" id="KW-1185">Reference proteome</keyword>
<dbReference type="Proteomes" id="UP001320119">
    <property type="component" value="Chromosome"/>
</dbReference>
<keyword evidence="5" id="KW-0175">Coiled coil</keyword>
<dbReference type="KEGG" id="marq:MARGE09_P2553"/>
<dbReference type="FunFam" id="1.10.287.950:FF:000001">
    <property type="entry name" value="Methyl-accepting chemotaxis sensory transducer"/>
    <property type="match status" value="1"/>
</dbReference>
<evidence type="ECO:0000256" key="1">
    <source>
        <dbReference type="ARBA" id="ARBA00004370"/>
    </source>
</evidence>